<dbReference type="EMBL" id="BMIP01000008">
    <property type="protein sequence ID" value="GGD79379.1"/>
    <property type="molecule type" value="Genomic_DNA"/>
</dbReference>
<comment type="similarity">
    <text evidence="1">Belongs to the Gfo/Idh/MocA family.</text>
</comment>
<dbReference type="InterPro" id="IPR000683">
    <property type="entry name" value="Gfo/Idh/MocA-like_OxRdtase_N"/>
</dbReference>
<dbReference type="InterPro" id="IPR055170">
    <property type="entry name" value="GFO_IDH_MocA-like_dom"/>
</dbReference>
<feature type="domain" description="Gfo/Idh/MocA-like oxidoreductase N-terminal" evidence="3">
    <location>
        <begin position="10"/>
        <end position="125"/>
    </location>
</feature>
<organism evidence="5 6">
    <name type="scientific">Croceicoccus mobilis</name>
    <dbReference type="NCBI Taxonomy" id="1703339"/>
    <lineage>
        <taxon>Bacteria</taxon>
        <taxon>Pseudomonadati</taxon>
        <taxon>Pseudomonadota</taxon>
        <taxon>Alphaproteobacteria</taxon>
        <taxon>Sphingomonadales</taxon>
        <taxon>Erythrobacteraceae</taxon>
        <taxon>Croceicoccus</taxon>
    </lineage>
</organism>
<dbReference type="PANTHER" id="PTHR22604">
    <property type="entry name" value="OXIDOREDUCTASES"/>
    <property type="match status" value="1"/>
</dbReference>
<dbReference type="InterPro" id="IPR036291">
    <property type="entry name" value="NAD(P)-bd_dom_sf"/>
</dbReference>
<dbReference type="Pfam" id="PF22725">
    <property type="entry name" value="GFO_IDH_MocA_C3"/>
    <property type="match status" value="1"/>
</dbReference>
<protein>
    <submittedName>
        <fullName evidence="5">Oxidoreductase</fullName>
    </submittedName>
</protein>
<evidence type="ECO:0000259" key="3">
    <source>
        <dbReference type="Pfam" id="PF01408"/>
    </source>
</evidence>
<proteinExistence type="inferred from homology"/>
<evidence type="ECO:0000313" key="6">
    <source>
        <dbReference type="Proteomes" id="UP000612349"/>
    </source>
</evidence>
<dbReference type="Pfam" id="PF01408">
    <property type="entry name" value="GFO_IDH_MocA"/>
    <property type="match status" value="1"/>
</dbReference>
<dbReference type="Gene3D" id="3.40.50.720">
    <property type="entry name" value="NAD(P)-binding Rossmann-like Domain"/>
    <property type="match status" value="1"/>
</dbReference>
<reference evidence="5" key="1">
    <citation type="journal article" date="2014" name="Int. J. Syst. Evol. Microbiol.">
        <title>Complete genome sequence of Corynebacterium casei LMG S-19264T (=DSM 44701T), isolated from a smear-ripened cheese.</title>
        <authorList>
            <consortium name="US DOE Joint Genome Institute (JGI-PGF)"/>
            <person name="Walter F."/>
            <person name="Albersmeier A."/>
            <person name="Kalinowski J."/>
            <person name="Ruckert C."/>
        </authorList>
    </citation>
    <scope>NUCLEOTIDE SEQUENCE</scope>
    <source>
        <strain evidence="5">CGMCC 1.15360</strain>
    </source>
</reference>
<accession>A0A917DXF7</accession>
<name>A0A917DXF7_9SPHN</name>
<dbReference type="GO" id="GO:0000166">
    <property type="term" value="F:nucleotide binding"/>
    <property type="evidence" value="ECO:0007669"/>
    <property type="project" value="InterPro"/>
</dbReference>
<dbReference type="GO" id="GO:0016491">
    <property type="term" value="F:oxidoreductase activity"/>
    <property type="evidence" value="ECO:0007669"/>
    <property type="project" value="UniProtKB-KW"/>
</dbReference>
<evidence type="ECO:0000313" key="5">
    <source>
        <dbReference type="EMBL" id="GGD79379.1"/>
    </source>
</evidence>
<dbReference type="OrthoDB" id="9792935at2"/>
<dbReference type="PANTHER" id="PTHR22604:SF105">
    <property type="entry name" value="TRANS-1,2-DIHYDROBENZENE-1,2-DIOL DEHYDROGENASE"/>
    <property type="match status" value="1"/>
</dbReference>
<evidence type="ECO:0000259" key="4">
    <source>
        <dbReference type="Pfam" id="PF22725"/>
    </source>
</evidence>
<dbReference type="AlphaFoldDB" id="A0A917DXF7"/>
<dbReference type="SUPFAM" id="SSF55347">
    <property type="entry name" value="Glyceraldehyde-3-phosphate dehydrogenase-like, C-terminal domain"/>
    <property type="match status" value="1"/>
</dbReference>
<sequence length="334" mass="36092">MKRVEWRLGIGCLGAARIAPEVIVNPAKVRGDVDLVAIAGRDQERAREFAECHGFLRALPDYGAVIADPDVTLVYNPLPISHHAHWSIAALEAGKDVLCEKPFAMNAKEAQAVLDAARANGRRVIEAMHYRYHPSFLLALEWARTGRIGRIEGVEAHLHVAIPDNGGLEIRHLPETGGGAFMDLGCYPLSYALCLMGERPVDVRAQGTRTARGVDEAMSATLTFANGVEAQLSASMAMDVETSSKLEITGSAGLIRFDNPCVPHLGYALELETADGIVRPAIDRTTTYLHQMNTLVAALRSGASMPAEGQAIMDQQSVLDQVYQAAGMGDLRDR</sequence>
<evidence type="ECO:0000256" key="2">
    <source>
        <dbReference type="ARBA" id="ARBA00023002"/>
    </source>
</evidence>
<comment type="caution">
    <text evidence="5">The sequence shown here is derived from an EMBL/GenBank/DDBJ whole genome shotgun (WGS) entry which is preliminary data.</text>
</comment>
<keyword evidence="6" id="KW-1185">Reference proteome</keyword>
<evidence type="ECO:0000256" key="1">
    <source>
        <dbReference type="ARBA" id="ARBA00010928"/>
    </source>
</evidence>
<dbReference type="InterPro" id="IPR050984">
    <property type="entry name" value="Gfo/Idh/MocA_domain"/>
</dbReference>
<keyword evidence="2" id="KW-0560">Oxidoreductase</keyword>
<dbReference type="SUPFAM" id="SSF51735">
    <property type="entry name" value="NAD(P)-binding Rossmann-fold domains"/>
    <property type="match status" value="1"/>
</dbReference>
<dbReference type="Gene3D" id="3.30.360.10">
    <property type="entry name" value="Dihydrodipicolinate Reductase, domain 2"/>
    <property type="match status" value="1"/>
</dbReference>
<reference evidence="5" key="2">
    <citation type="submission" date="2020-09" db="EMBL/GenBank/DDBJ databases">
        <authorList>
            <person name="Sun Q."/>
            <person name="Zhou Y."/>
        </authorList>
    </citation>
    <scope>NUCLEOTIDE SEQUENCE</scope>
    <source>
        <strain evidence="5">CGMCC 1.15360</strain>
    </source>
</reference>
<gene>
    <name evidence="5" type="ORF">GCM10010990_31600</name>
</gene>
<dbReference type="Proteomes" id="UP000612349">
    <property type="component" value="Unassembled WGS sequence"/>
</dbReference>
<dbReference type="RefSeq" id="WP_066772035.1">
    <property type="nucleotide sequence ID" value="NZ_BMIP01000008.1"/>
</dbReference>
<feature type="domain" description="GFO/IDH/MocA-like oxidoreductase" evidence="4">
    <location>
        <begin position="139"/>
        <end position="255"/>
    </location>
</feature>